<evidence type="ECO:0008006" key="4">
    <source>
        <dbReference type="Google" id="ProtNLM"/>
    </source>
</evidence>
<protein>
    <recommendedName>
        <fullName evidence="4">Lipoprotein</fullName>
    </recommendedName>
</protein>
<name>A0AAP2GUA2_9BACT</name>
<evidence type="ECO:0000256" key="1">
    <source>
        <dbReference type="SAM" id="SignalP"/>
    </source>
</evidence>
<gene>
    <name evidence="2" type="ORF">KK062_10130</name>
</gene>
<feature type="signal peptide" evidence="1">
    <location>
        <begin position="1"/>
        <end position="22"/>
    </location>
</feature>
<accession>A0AAP2GUA2</accession>
<keyword evidence="1" id="KW-0732">Signal</keyword>
<keyword evidence="3" id="KW-1185">Reference proteome</keyword>
<dbReference type="EMBL" id="JAHESE010000007">
    <property type="protein sequence ID" value="MBT1708585.1"/>
    <property type="molecule type" value="Genomic_DNA"/>
</dbReference>
<evidence type="ECO:0000313" key="2">
    <source>
        <dbReference type="EMBL" id="MBT1708585.1"/>
    </source>
</evidence>
<reference evidence="2 3" key="1">
    <citation type="submission" date="2021-05" db="EMBL/GenBank/DDBJ databases">
        <title>A Polyphasic approach of four new species of the genus Ohtaekwangia: Ohtaekwangia histidinii sp. nov., Ohtaekwangia cretensis sp. nov., Ohtaekwangia indiensis sp. nov., Ohtaekwangia reichenbachii sp. nov. from diverse environment.</title>
        <authorList>
            <person name="Octaviana S."/>
        </authorList>
    </citation>
    <scope>NUCLEOTIDE SEQUENCE [LARGE SCALE GENOMIC DNA]</scope>
    <source>
        <strain evidence="2 3">PWU5</strain>
    </source>
</reference>
<dbReference type="AlphaFoldDB" id="A0AAP2GUA2"/>
<evidence type="ECO:0000313" key="3">
    <source>
        <dbReference type="Proteomes" id="UP001319080"/>
    </source>
</evidence>
<feature type="chain" id="PRO_5042965319" description="Lipoprotein" evidence="1">
    <location>
        <begin position="23"/>
        <end position="248"/>
    </location>
</feature>
<dbReference type="RefSeq" id="WP_254084176.1">
    <property type="nucleotide sequence ID" value="NZ_JAHESE010000007.1"/>
</dbReference>
<dbReference type="Proteomes" id="UP001319080">
    <property type="component" value="Unassembled WGS sequence"/>
</dbReference>
<proteinExistence type="predicted"/>
<sequence>MLSIRTLLFSMLVFTCCCSCSSDDDAPNVSLEDVALSFADSLYYIHHAPPLGLWSRDDHANQALDYVAFANNVMIKYVQRYLTPSQWTEILVEQPVAGKPGVKYRTRTWFIYNDNEYAYQVSQQRGRYVFEAFIRKGEAWKSVVYAEEYRDRSRGLMKVYSLATDEIITEGTWERRDDRFNLILKYPAAKYHELHMDIDEKTGAGTVNHWQDEQHIYDVTWDALGSGSWIRYNADSNVDATGTWEADD</sequence>
<comment type="caution">
    <text evidence="2">The sequence shown here is derived from an EMBL/GenBank/DDBJ whole genome shotgun (WGS) entry which is preliminary data.</text>
</comment>
<organism evidence="2 3">
    <name type="scientific">Dawidia cretensis</name>
    <dbReference type="NCBI Taxonomy" id="2782350"/>
    <lineage>
        <taxon>Bacteria</taxon>
        <taxon>Pseudomonadati</taxon>
        <taxon>Bacteroidota</taxon>
        <taxon>Cytophagia</taxon>
        <taxon>Cytophagales</taxon>
        <taxon>Chryseotaleaceae</taxon>
        <taxon>Dawidia</taxon>
    </lineage>
</organism>